<evidence type="ECO:0000313" key="4">
    <source>
        <dbReference type="Proteomes" id="UP000624244"/>
    </source>
</evidence>
<keyword evidence="1" id="KW-0812">Transmembrane</keyword>
<keyword evidence="1" id="KW-0472">Membrane</keyword>
<dbReference type="InterPro" id="IPR037473">
    <property type="entry name" value="Lcp-like"/>
</dbReference>
<comment type="caution">
    <text evidence="3">The sequence shown here is derived from an EMBL/GenBank/DDBJ whole genome shotgun (WGS) entry which is preliminary data.</text>
</comment>
<keyword evidence="1" id="KW-1133">Transmembrane helix</keyword>
<evidence type="ECO:0000259" key="2">
    <source>
        <dbReference type="Pfam" id="PF09995"/>
    </source>
</evidence>
<feature type="domain" description="ER-bound oxygenase mpaB/mpaB'/Rubber oxygenase catalytic" evidence="2">
    <location>
        <begin position="137"/>
        <end position="360"/>
    </location>
</feature>
<dbReference type="InterPro" id="IPR018713">
    <property type="entry name" value="MPAB/Lcp_cat_dom"/>
</dbReference>
<protein>
    <recommendedName>
        <fullName evidence="2">ER-bound oxygenase mpaB/mpaB'/Rubber oxygenase catalytic domain-containing protein</fullName>
    </recommendedName>
</protein>
<proteinExistence type="predicted"/>
<dbReference type="PANTHER" id="PTHR37539">
    <property type="entry name" value="SECRETED PROTEIN-RELATED"/>
    <property type="match status" value="1"/>
</dbReference>
<dbReference type="GO" id="GO:0016491">
    <property type="term" value="F:oxidoreductase activity"/>
    <property type="evidence" value="ECO:0007669"/>
    <property type="project" value="InterPro"/>
</dbReference>
<dbReference type="Pfam" id="PF09995">
    <property type="entry name" value="MPAB_Lcp_cat"/>
    <property type="match status" value="1"/>
</dbReference>
<gene>
    <name evidence="3" type="ORF">GGP41_003798</name>
</gene>
<dbReference type="EMBL" id="WNKQ01000016">
    <property type="protein sequence ID" value="KAF5846370.1"/>
    <property type="molecule type" value="Genomic_DNA"/>
</dbReference>
<dbReference type="PANTHER" id="PTHR37539:SF1">
    <property type="entry name" value="ER-BOUND OXYGENASE MPAB_MPAB'_RUBBER OXYGENASE CATALYTIC DOMAIN-CONTAINING PROTEIN"/>
    <property type="match status" value="1"/>
</dbReference>
<dbReference type="AlphaFoldDB" id="A0A8H5ZBK6"/>
<evidence type="ECO:0000256" key="1">
    <source>
        <dbReference type="SAM" id="Phobius"/>
    </source>
</evidence>
<evidence type="ECO:0000313" key="3">
    <source>
        <dbReference type="EMBL" id="KAF5846370.1"/>
    </source>
</evidence>
<dbReference type="Proteomes" id="UP000624244">
    <property type="component" value="Unassembled WGS sequence"/>
</dbReference>
<feature type="transmembrane region" description="Helical" evidence="1">
    <location>
        <begin position="435"/>
        <end position="463"/>
    </location>
</feature>
<name>A0A8H5ZBK6_COCSA</name>
<accession>A0A8H5ZBK6</accession>
<organism evidence="3 4">
    <name type="scientific">Cochliobolus sativus</name>
    <name type="common">Common root rot and spot blotch fungus</name>
    <name type="synonym">Bipolaris sorokiniana</name>
    <dbReference type="NCBI Taxonomy" id="45130"/>
    <lineage>
        <taxon>Eukaryota</taxon>
        <taxon>Fungi</taxon>
        <taxon>Dikarya</taxon>
        <taxon>Ascomycota</taxon>
        <taxon>Pezizomycotina</taxon>
        <taxon>Dothideomycetes</taxon>
        <taxon>Pleosporomycetidae</taxon>
        <taxon>Pleosporales</taxon>
        <taxon>Pleosporineae</taxon>
        <taxon>Pleosporaceae</taxon>
        <taxon>Bipolaris</taxon>
    </lineage>
</organism>
<sequence length="473" mass="53861">MASRKCSDAMEEDIRTVGNYSFHWTKEHIPKEKTDPLRFEHDELGAATVNIIQKIHQREQEAQKQRGEQIEKLDMFMTLKANRHHDETLEEFWKQVNTVPDWVNWEQLERGQRFFYRYALGNIIGFALQGFVGENSASTSVVEVLLRTGGFSTRSLRRRLLETFQLVLEVTHSLGFIKPGGKGHETTVRVRLLHSMVQQRMLRVAEVKGPSYYDTSIHGVPMNTLDSIHALATFSCNHAWQQLPHMGIRPPQQEVDDYIALWRYVGHVIGAPTNFFATTSQAKAIMESLSYNELHITPSSLVVGHNFVEALKDLPPVNISAGFIQAGSRRLNGDDICDQLGMGHPGWYHYACFKGHCWLVVALATAQHWIPSFEAWSIQFCREILHNSIIHSKYGLKGGSLLDFKYIPNGQITGCEKNDRLDGDHMWFYERPLELLYFIIFCGGCLFMIGSAIIAAYLLLGFVPYSVALLGMK</sequence>
<reference evidence="3" key="1">
    <citation type="submission" date="2019-11" db="EMBL/GenBank/DDBJ databases">
        <title>Bipolaris sorokiniana Genome sequencing.</title>
        <authorList>
            <person name="Wang H."/>
        </authorList>
    </citation>
    <scope>NUCLEOTIDE SEQUENCE</scope>
</reference>